<dbReference type="Proteomes" id="UP000620139">
    <property type="component" value="Unassembled WGS sequence"/>
</dbReference>
<keyword evidence="1 6" id="KW-0004">4Fe-4S</keyword>
<evidence type="ECO:0000256" key="4">
    <source>
        <dbReference type="ARBA" id="ARBA00023004"/>
    </source>
</evidence>
<dbReference type="PANTHER" id="PTHR32331:SF0">
    <property type="entry name" value="UPF0313 PROTEIN YGIQ"/>
    <property type="match status" value="1"/>
</dbReference>
<dbReference type="PROSITE" id="PS51918">
    <property type="entry name" value="RADICAL_SAM"/>
    <property type="match status" value="1"/>
</dbReference>
<evidence type="ECO:0000256" key="2">
    <source>
        <dbReference type="ARBA" id="ARBA00022691"/>
    </source>
</evidence>
<evidence type="ECO:0000313" key="10">
    <source>
        <dbReference type="Proteomes" id="UP000620139"/>
    </source>
</evidence>
<dbReference type="InterPro" id="IPR022946">
    <property type="entry name" value="UPF0313"/>
</dbReference>
<dbReference type="InterPro" id="IPR024560">
    <property type="entry name" value="UPF0313_C"/>
</dbReference>
<keyword evidence="2 6" id="KW-0949">S-adenosyl-L-methionine</keyword>
<evidence type="ECO:0000259" key="8">
    <source>
        <dbReference type="PROSITE" id="PS51918"/>
    </source>
</evidence>
<dbReference type="SFLD" id="SFLDS00029">
    <property type="entry name" value="Radical_SAM"/>
    <property type="match status" value="1"/>
</dbReference>
<proteinExistence type="inferred from homology"/>
<dbReference type="Pfam" id="PF08497">
    <property type="entry name" value="Radical_SAM_N"/>
    <property type="match status" value="1"/>
</dbReference>
<keyword evidence="10" id="KW-1185">Reference proteome</keyword>
<dbReference type="Gene3D" id="3.80.30.20">
    <property type="entry name" value="tm_1862 like domain"/>
    <property type="match status" value="1"/>
</dbReference>
<comment type="similarity">
    <text evidence="6">Belongs to the UPF0313 family.</text>
</comment>
<comment type="caution">
    <text evidence="9">The sequence shown here is derived from an EMBL/GenBank/DDBJ whole genome shotgun (WGS) entry which is preliminary data.</text>
</comment>
<keyword evidence="3 6" id="KW-0479">Metal-binding</keyword>
<evidence type="ECO:0000313" key="9">
    <source>
        <dbReference type="EMBL" id="MBH9551264.1"/>
    </source>
</evidence>
<dbReference type="InterPro" id="IPR007197">
    <property type="entry name" value="rSAM"/>
</dbReference>
<accession>A0A931IUK1</accession>
<name>A0A931IUK1_9BURK</name>
<dbReference type="RefSeq" id="WP_198098886.1">
    <property type="nucleotide sequence ID" value="NZ_JAEDAL010000001.1"/>
</dbReference>
<dbReference type="InterPro" id="IPR058240">
    <property type="entry name" value="rSAM_sf"/>
</dbReference>
<dbReference type="PROSITE" id="PS01278">
    <property type="entry name" value="MTTASE_RADICAL"/>
    <property type="match status" value="1"/>
</dbReference>
<feature type="region of interest" description="Disordered" evidence="7">
    <location>
        <begin position="272"/>
        <end position="291"/>
    </location>
</feature>
<feature type="domain" description="Radical SAM core" evidence="8">
    <location>
        <begin position="411"/>
        <end position="676"/>
    </location>
</feature>
<evidence type="ECO:0000256" key="1">
    <source>
        <dbReference type="ARBA" id="ARBA00022485"/>
    </source>
</evidence>
<protein>
    <submittedName>
        <fullName evidence="9">YgiQ family radical SAM protein</fullName>
    </submittedName>
</protein>
<feature type="binding site" evidence="6">
    <location>
        <position position="432"/>
    </location>
    <ligand>
        <name>[4Fe-4S] cluster</name>
        <dbReference type="ChEBI" id="CHEBI:49883"/>
        <note>4Fe-4S-S-AdoMet</note>
    </ligand>
</feature>
<dbReference type="SMART" id="SM00729">
    <property type="entry name" value="Elp3"/>
    <property type="match status" value="1"/>
</dbReference>
<dbReference type="HAMAP" id="MF_01251">
    <property type="entry name" value="UPF0313"/>
    <property type="match status" value="1"/>
</dbReference>
<comment type="cofactor">
    <cofactor evidence="6">
        <name>[4Fe-4S] cluster</name>
        <dbReference type="ChEBI" id="CHEBI:49883"/>
    </cofactor>
    <text evidence="6">Binds 1 [4Fe-4S] cluster. The cluster is coordinated with 3 cysteines and an exchangeable S-adenosyl-L-methionine.</text>
</comment>
<dbReference type="PANTHER" id="PTHR32331">
    <property type="entry name" value="UPF0313 PROTEIN YGIQ"/>
    <property type="match status" value="1"/>
</dbReference>
<dbReference type="Pfam" id="PF04055">
    <property type="entry name" value="Radical_SAM"/>
    <property type="match status" value="1"/>
</dbReference>
<evidence type="ECO:0000256" key="5">
    <source>
        <dbReference type="ARBA" id="ARBA00023014"/>
    </source>
</evidence>
<dbReference type="InterPro" id="IPR023404">
    <property type="entry name" value="rSAM_horseshoe"/>
</dbReference>
<sequence length="772" mass="85460">MSAARDPAHTAQTVKPPKADKALTGYRPYWAKRFGPAPFLPMSREEMTQLGWDECDIIIVSGDAYVDHPSFGMAVIGRTLEAQGFRVGIIAQPDWNSAEAFKALGRPKLFFGVAAGNMDSMINHYTADRKIRSDDAYTPGGEAGKRPDRATLVYTQRCKEAFKDVPVIIGGIEASLRRIAHYDYWSDKVRRSILVDSKADLLLYGNAERAIIEIAHRLAQRKPIESITDVRGTAFMRRVDDPALAGWFEIDSSGVDVPGKVDELINPYATTEETGTSQGAACATGDTPKTEEKPIQIVRRTVAKTDARAVTPPRERSVIRLPSFEQVKADPVLYAHANRVLHLETNPGNARALVQRHGDGPSVRDVWLNPPPIPLSTAEMDHVFDLPYARSPHPRYADEQGRHDGATKIPAWEMIRFSVNIMRGCFGGCTFCSITEHEGRIIQSRSEESVLREIEDIRDKVQGFTGVVSDLGGPTANMWHIGCKSKDIEAACRKPSCVYPGICPNLHTDHGPLIQLYRKARALKGVKKILIGSGLRYDLAVESPEYITELVTHHVGGYLKIAPEHTENGPLSKMMKPGIGTYDRFKQLFEAASAAAGKKQYLIPYFIAAHPGTSDEDMMNLAVWLKKNGFRADQVQTFYPSPMATATAMYHSTKNPLKKVTRDSETVDIVKGDKRRRLHKAFLRYHDANNWPLLRQALQDMGRADLIGNGKHHLIPSWQPQTDGGYTSARRSNSTPSAPAPARPRPGAALTQHTGLPPRALGARNKPRRKPG</sequence>
<feature type="compositionally biased region" description="Low complexity" evidence="7">
    <location>
        <begin position="728"/>
        <end position="737"/>
    </location>
</feature>
<dbReference type="SFLD" id="SFLDG01082">
    <property type="entry name" value="B12-binding_domain_containing"/>
    <property type="match status" value="1"/>
</dbReference>
<keyword evidence="5 6" id="KW-0411">Iron-sulfur</keyword>
<dbReference type="AlphaFoldDB" id="A0A931IUK1"/>
<feature type="region of interest" description="Disordered" evidence="7">
    <location>
        <begin position="712"/>
        <end position="772"/>
    </location>
</feature>
<reference evidence="9" key="1">
    <citation type="submission" date="2020-12" db="EMBL/GenBank/DDBJ databases">
        <title>The genome sequence of Inhella sp. 4Y17.</title>
        <authorList>
            <person name="Liu Y."/>
        </authorList>
    </citation>
    <scope>NUCLEOTIDE SEQUENCE</scope>
    <source>
        <strain evidence="9">4Y10</strain>
    </source>
</reference>
<dbReference type="GO" id="GO:0051539">
    <property type="term" value="F:4 iron, 4 sulfur cluster binding"/>
    <property type="evidence" value="ECO:0007669"/>
    <property type="project" value="UniProtKB-KW"/>
</dbReference>
<evidence type="ECO:0000256" key="6">
    <source>
        <dbReference type="HAMAP-Rule" id="MF_01251"/>
    </source>
</evidence>
<dbReference type="SFLD" id="SFLDG01069">
    <property type="entry name" value="UPF0313"/>
    <property type="match status" value="1"/>
</dbReference>
<dbReference type="InterPro" id="IPR020612">
    <property type="entry name" value="Methylthiotransferase_CS"/>
</dbReference>
<dbReference type="InterPro" id="IPR013704">
    <property type="entry name" value="UPF0313_N"/>
</dbReference>
<dbReference type="NCBIfam" id="TIGR03904">
    <property type="entry name" value="SAM_YgiQ"/>
    <property type="match status" value="1"/>
</dbReference>
<feature type="binding site" evidence="6">
    <location>
        <position position="429"/>
    </location>
    <ligand>
        <name>[4Fe-4S] cluster</name>
        <dbReference type="ChEBI" id="CHEBI:49883"/>
        <note>4Fe-4S-S-AdoMet</note>
    </ligand>
</feature>
<dbReference type="GO" id="GO:0003824">
    <property type="term" value="F:catalytic activity"/>
    <property type="evidence" value="ECO:0007669"/>
    <property type="project" value="InterPro"/>
</dbReference>
<keyword evidence="4 6" id="KW-0408">Iron</keyword>
<dbReference type="EMBL" id="JAEDAL010000001">
    <property type="protein sequence ID" value="MBH9551264.1"/>
    <property type="molecule type" value="Genomic_DNA"/>
</dbReference>
<dbReference type="GO" id="GO:0005506">
    <property type="term" value="F:iron ion binding"/>
    <property type="evidence" value="ECO:0007669"/>
    <property type="project" value="UniProtKB-UniRule"/>
</dbReference>
<feature type="binding site" evidence="6">
    <location>
        <position position="425"/>
    </location>
    <ligand>
        <name>[4Fe-4S] cluster</name>
        <dbReference type="ChEBI" id="CHEBI:49883"/>
        <note>4Fe-4S-S-AdoMet</note>
    </ligand>
</feature>
<gene>
    <name evidence="9" type="ORF">I7X43_00260</name>
</gene>
<dbReference type="SUPFAM" id="SSF102114">
    <property type="entry name" value="Radical SAM enzymes"/>
    <property type="match status" value="1"/>
</dbReference>
<dbReference type="InterPro" id="IPR006638">
    <property type="entry name" value="Elp3/MiaA/NifB-like_rSAM"/>
</dbReference>
<evidence type="ECO:0000256" key="7">
    <source>
        <dbReference type="SAM" id="MobiDB-lite"/>
    </source>
</evidence>
<organism evidence="9 10">
    <name type="scientific">Inhella gelatinilytica</name>
    <dbReference type="NCBI Taxonomy" id="2795030"/>
    <lineage>
        <taxon>Bacteria</taxon>
        <taxon>Pseudomonadati</taxon>
        <taxon>Pseudomonadota</taxon>
        <taxon>Betaproteobacteria</taxon>
        <taxon>Burkholderiales</taxon>
        <taxon>Sphaerotilaceae</taxon>
        <taxon>Inhella</taxon>
    </lineage>
</organism>
<evidence type="ECO:0000256" key="3">
    <source>
        <dbReference type="ARBA" id="ARBA00022723"/>
    </source>
</evidence>
<dbReference type="Pfam" id="PF11842">
    <property type="entry name" value="DUF3362"/>
    <property type="match status" value="1"/>
</dbReference>